<dbReference type="EMBL" id="CYGY02000081">
    <property type="protein sequence ID" value="SIT50384.1"/>
    <property type="molecule type" value="Genomic_DNA"/>
</dbReference>
<dbReference type="Proteomes" id="UP000195569">
    <property type="component" value="Unassembled WGS sequence"/>
</dbReference>
<dbReference type="InterPro" id="IPR010862">
    <property type="entry name" value="DUF1493"/>
</dbReference>
<dbReference type="AlphaFoldDB" id="A0A1N7SSD0"/>
<organism evidence="1 2">
    <name type="scientific">Paraburkholderia piptadeniae</name>
    <dbReference type="NCBI Taxonomy" id="1701573"/>
    <lineage>
        <taxon>Bacteria</taxon>
        <taxon>Pseudomonadati</taxon>
        <taxon>Pseudomonadota</taxon>
        <taxon>Betaproteobacteria</taxon>
        <taxon>Burkholderiales</taxon>
        <taxon>Burkholderiaceae</taxon>
        <taxon>Paraburkholderia</taxon>
    </lineage>
</organism>
<evidence type="ECO:0000313" key="1">
    <source>
        <dbReference type="EMBL" id="SIT50384.1"/>
    </source>
</evidence>
<dbReference type="Pfam" id="PF07377">
    <property type="entry name" value="DUF1493"/>
    <property type="match status" value="1"/>
</dbReference>
<reference evidence="1" key="1">
    <citation type="submission" date="2016-12" db="EMBL/GenBank/DDBJ databases">
        <authorList>
            <person name="Moulin L."/>
        </authorList>
    </citation>
    <scope>NUCLEOTIDE SEQUENCE [LARGE SCALE GENOMIC DNA]</scope>
    <source>
        <strain evidence="1">STM 7183</strain>
    </source>
</reference>
<dbReference type="OrthoDB" id="9018682at2"/>
<evidence type="ECO:0000313" key="2">
    <source>
        <dbReference type="Proteomes" id="UP000195569"/>
    </source>
</evidence>
<dbReference type="RefSeq" id="WP_087739085.1">
    <property type="nucleotide sequence ID" value="NZ_CYGY02000081.1"/>
</dbReference>
<sequence>MTEHDELWEQLEHFTRAEIGRSLFGKEPILTPSTRVEEDLRISGIDAIEFVDKLFERFNVANGESFPYVRYFGGEAGGNPIAAIPYLILFLFTGKRCESEHSLTLGMLLLAMRMHRWDTELIEKECRDVRRDG</sequence>
<protein>
    <submittedName>
        <fullName evidence="1">Acyl carrier protein</fullName>
    </submittedName>
</protein>
<name>A0A1N7SSD0_9BURK</name>
<gene>
    <name evidence="1" type="ORF">BN2476_810023</name>
</gene>
<accession>A0A1N7SSD0</accession>
<keyword evidence="2" id="KW-1185">Reference proteome</keyword>
<proteinExistence type="predicted"/>
<comment type="caution">
    <text evidence="1">The sequence shown here is derived from an EMBL/GenBank/DDBJ whole genome shotgun (WGS) entry which is preliminary data.</text>
</comment>